<name>A0A2G2WM26_CAPBA</name>
<sequence length="81" mass="8860">MIESGESTVTVEEITFLIGRNFIEACIDGGQDPSAFKVRIHECGVESDPIIDFEADSMGVAIGNTTSPRRSTIEEVQNELR</sequence>
<dbReference type="Proteomes" id="UP000224567">
    <property type="component" value="Unassembled WGS sequence"/>
</dbReference>
<accession>A0A2G2WM26</accession>
<evidence type="ECO:0000313" key="3">
    <source>
        <dbReference type="Proteomes" id="UP000224567"/>
    </source>
</evidence>
<comment type="caution">
    <text evidence="2">The sequence shown here is derived from an EMBL/GenBank/DDBJ whole genome shotgun (WGS) entry which is preliminary data.</text>
</comment>
<proteinExistence type="predicted"/>
<dbReference type="EMBL" id="MLFT02000006">
    <property type="protein sequence ID" value="PHT46286.1"/>
    <property type="molecule type" value="Genomic_DNA"/>
</dbReference>
<protein>
    <submittedName>
        <fullName evidence="2">Uncharacterized protein</fullName>
    </submittedName>
</protein>
<reference evidence="3" key="2">
    <citation type="journal article" date="2017" name="J. Anim. Genet.">
        <title>Multiple reference genome sequences of hot pepper reveal the massive evolution of plant disease resistance genes by retroduplication.</title>
        <authorList>
            <person name="Kim S."/>
            <person name="Park J."/>
            <person name="Yeom S.-I."/>
            <person name="Kim Y.-M."/>
            <person name="Seo E."/>
            <person name="Kim K.-T."/>
            <person name="Kim M.-S."/>
            <person name="Lee J.M."/>
            <person name="Cheong K."/>
            <person name="Shin H.-S."/>
            <person name="Kim S.-B."/>
            <person name="Han K."/>
            <person name="Lee J."/>
            <person name="Park M."/>
            <person name="Lee H.-A."/>
            <person name="Lee H.-Y."/>
            <person name="Lee Y."/>
            <person name="Oh S."/>
            <person name="Lee J.H."/>
            <person name="Choi E."/>
            <person name="Choi E."/>
            <person name="Lee S.E."/>
            <person name="Jeon J."/>
            <person name="Kim H."/>
            <person name="Choi G."/>
            <person name="Song H."/>
            <person name="Lee J."/>
            <person name="Lee S.-C."/>
            <person name="Kwon J.-K."/>
            <person name="Lee H.-Y."/>
            <person name="Koo N."/>
            <person name="Hong Y."/>
            <person name="Kim R.W."/>
            <person name="Kang W.-H."/>
            <person name="Huh J.H."/>
            <person name="Kang B.-C."/>
            <person name="Yang T.-J."/>
            <person name="Lee Y.-H."/>
            <person name="Bennetzen J.L."/>
            <person name="Choi D."/>
        </authorList>
    </citation>
    <scope>NUCLEOTIDE SEQUENCE [LARGE SCALE GENOMIC DNA]</scope>
    <source>
        <strain evidence="3">cv. PBC81</strain>
    </source>
</reference>
<organism evidence="2 3">
    <name type="scientific">Capsicum baccatum</name>
    <name type="common">Peruvian pepper</name>
    <dbReference type="NCBI Taxonomy" id="33114"/>
    <lineage>
        <taxon>Eukaryota</taxon>
        <taxon>Viridiplantae</taxon>
        <taxon>Streptophyta</taxon>
        <taxon>Embryophyta</taxon>
        <taxon>Tracheophyta</taxon>
        <taxon>Spermatophyta</taxon>
        <taxon>Magnoliopsida</taxon>
        <taxon>eudicotyledons</taxon>
        <taxon>Gunneridae</taxon>
        <taxon>Pentapetalae</taxon>
        <taxon>asterids</taxon>
        <taxon>lamiids</taxon>
        <taxon>Solanales</taxon>
        <taxon>Solanaceae</taxon>
        <taxon>Solanoideae</taxon>
        <taxon>Capsiceae</taxon>
        <taxon>Capsicum</taxon>
    </lineage>
</organism>
<dbReference type="AlphaFoldDB" id="A0A2G2WM26"/>
<evidence type="ECO:0000313" key="2">
    <source>
        <dbReference type="EMBL" id="PHT46286.1"/>
    </source>
</evidence>
<reference evidence="2 3" key="1">
    <citation type="journal article" date="2017" name="Genome Biol.">
        <title>New reference genome sequences of hot pepper reveal the massive evolution of plant disease-resistance genes by retroduplication.</title>
        <authorList>
            <person name="Kim S."/>
            <person name="Park J."/>
            <person name="Yeom S.I."/>
            <person name="Kim Y.M."/>
            <person name="Seo E."/>
            <person name="Kim K.T."/>
            <person name="Kim M.S."/>
            <person name="Lee J.M."/>
            <person name="Cheong K."/>
            <person name="Shin H.S."/>
            <person name="Kim S.B."/>
            <person name="Han K."/>
            <person name="Lee J."/>
            <person name="Park M."/>
            <person name="Lee H.A."/>
            <person name="Lee H.Y."/>
            <person name="Lee Y."/>
            <person name="Oh S."/>
            <person name="Lee J.H."/>
            <person name="Choi E."/>
            <person name="Choi E."/>
            <person name="Lee S.E."/>
            <person name="Jeon J."/>
            <person name="Kim H."/>
            <person name="Choi G."/>
            <person name="Song H."/>
            <person name="Lee J."/>
            <person name="Lee S.C."/>
            <person name="Kwon J.K."/>
            <person name="Lee H.Y."/>
            <person name="Koo N."/>
            <person name="Hong Y."/>
            <person name="Kim R.W."/>
            <person name="Kang W.H."/>
            <person name="Huh J.H."/>
            <person name="Kang B.C."/>
            <person name="Yang T.J."/>
            <person name="Lee Y.H."/>
            <person name="Bennetzen J.L."/>
            <person name="Choi D."/>
        </authorList>
    </citation>
    <scope>NUCLEOTIDE SEQUENCE [LARGE SCALE GENOMIC DNA]</scope>
    <source>
        <strain evidence="3">cv. PBC81</strain>
    </source>
</reference>
<keyword evidence="3" id="KW-1185">Reference proteome</keyword>
<dbReference type="STRING" id="33114.A0A2G2WM26"/>
<evidence type="ECO:0000256" key="1">
    <source>
        <dbReference type="SAM" id="MobiDB-lite"/>
    </source>
</evidence>
<gene>
    <name evidence="2" type="ORF">CQW23_15444</name>
</gene>
<feature type="region of interest" description="Disordered" evidence="1">
    <location>
        <begin position="62"/>
        <end position="81"/>
    </location>
</feature>